<evidence type="ECO:0000256" key="1">
    <source>
        <dbReference type="SAM" id="Phobius"/>
    </source>
</evidence>
<dbReference type="InterPro" id="IPR018643">
    <property type="entry name" value="DUF2069_membrane"/>
</dbReference>
<dbReference type="AlphaFoldDB" id="A0A829YNJ6"/>
<sequence>MIDATWIARARIAVVSTIGILIAALVTWRVQTGFSMADAVLIAVLTLPLLIALPRLLAGHRRTYAWMSLAVAPFLVVAITEAVANPVGRAWAGLCLVVAFLLFVLLIAYLRVTRERA</sequence>
<name>A0A829YNJ6_9GAMM</name>
<reference evidence="3" key="1">
    <citation type="submission" date="2020-01" db="EMBL/GenBank/DDBJ databases">
        <title>'Steroidobacter agaridevorans' sp. nov., agar-degrading bacteria isolated from rhizosphere soils.</title>
        <authorList>
            <person name="Ikenaga M."/>
            <person name="Kataoka M."/>
            <person name="Murouchi A."/>
            <person name="Katsuragi S."/>
            <person name="Sakai M."/>
        </authorList>
    </citation>
    <scope>NUCLEOTIDE SEQUENCE [LARGE SCALE GENOMIC DNA]</scope>
    <source>
        <strain evidence="3">YU21-B</strain>
    </source>
</reference>
<feature type="transmembrane region" description="Helical" evidence="1">
    <location>
        <begin position="90"/>
        <end position="110"/>
    </location>
</feature>
<feature type="transmembrane region" description="Helical" evidence="1">
    <location>
        <begin position="64"/>
        <end position="84"/>
    </location>
</feature>
<keyword evidence="1" id="KW-0472">Membrane</keyword>
<keyword evidence="1" id="KW-0812">Transmembrane</keyword>
<evidence type="ECO:0000313" key="3">
    <source>
        <dbReference type="Proteomes" id="UP000445000"/>
    </source>
</evidence>
<feature type="transmembrane region" description="Helical" evidence="1">
    <location>
        <begin position="36"/>
        <end position="57"/>
    </location>
</feature>
<accession>A0A829YNJ6</accession>
<keyword evidence="3" id="KW-1185">Reference proteome</keyword>
<protein>
    <recommendedName>
        <fullName evidence="4">DUF2069 domain-containing protein</fullName>
    </recommendedName>
</protein>
<evidence type="ECO:0000313" key="2">
    <source>
        <dbReference type="EMBL" id="GFE84531.1"/>
    </source>
</evidence>
<dbReference type="EMBL" id="BLJN01000009">
    <property type="protein sequence ID" value="GFE84531.1"/>
    <property type="molecule type" value="Genomic_DNA"/>
</dbReference>
<organism evidence="2 3">
    <name type="scientific">Steroidobacter agaridevorans</name>
    <dbReference type="NCBI Taxonomy" id="2695856"/>
    <lineage>
        <taxon>Bacteria</taxon>
        <taxon>Pseudomonadati</taxon>
        <taxon>Pseudomonadota</taxon>
        <taxon>Gammaproteobacteria</taxon>
        <taxon>Steroidobacterales</taxon>
        <taxon>Steroidobacteraceae</taxon>
        <taxon>Steroidobacter</taxon>
    </lineage>
</organism>
<dbReference type="RefSeq" id="WP_161816125.1">
    <property type="nucleotide sequence ID" value="NZ_BLJN01000009.1"/>
</dbReference>
<feature type="transmembrane region" description="Helical" evidence="1">
    <location>
        <begin position="12"/>
        <end position="30"/>
    </location>
</feature>
<keyword evidence="1" id="KW-1133">Transmembrane helix</keyword>
<dbReference type="Pfam" id="PF09842">
    <property type="entry name" value="DUF2069"/>
    <property type="match status" value="1"/>
</dbReference>
<comment type="caution">
    <text evidence="2">The sequence shown here is derived from an EMBL/GenBank/DDBJ whole genome shotgun (WGS) entry which is preliminary data.</text>
</comment>
<gene>
    <name evidence="2" type="ORF">GCM10011487_65310</name>
</gene>
<evidence type="ECO:0008006" key="4">
    <source>
        <dbReference type="Google" id="ProtNLM"/>
    </source>
</evidence>
<proteinExistence type="predicted"/>
<dbReference type="Proteomes" id="UP000445000">
    <property type="component" value="Unassembled WGS sequence"/>
</dbReference>